<proteinExistence type="predicted"/>
<organism evidence="2 3">
    <name type="scientific">Vicingus serpentipes</name>
    <dbReference type="NCBI Taxonomy" id="1926625"/>
    <lineage>
        <taxon>Bacteria</taxon>
        <taxon>Pseudomonadati</taxon>
        <taxon>Bacteroidota</taxon>
        <taxon>Flavobacteriia</taxon>
        <taxon>Flavobacteriales</taxon>
        <taxon>Vicingaceae</taxon>
        <taxon>Vicingus</taxon>
    </lineage>
</organism>
<dbReference type="Pfam" id="PF16117">
    <property type="entry name" value="DUF4833"/>
    <property type="match status" value="1"/>
</dbReference>
<dbReference type="OrthoDB" id="9785831at2"/>
<reference evidence="2 3" key="1">
    <citation type="submission" date="2019-08" db="EMBL/GenBank/DDBJ databases">
        <title>Genome of Vicingus serpentipes NCIMB 15042.</title>
        <authorList>
            <person name="Bowman J.P."/>
        </authorList>
    </citation>
    <scope>NUCLEOTIDE SEQUENCE [LARGE SCALE GENOMIC DNA]</scope>
    <source>
        <strain evidence="2 3">NCIMB 15042</strain>
    </source>
</reference>
<dbReference type="AlphaFoldDB" id="A0A5C6RU13"/>
<dbReference type="RefSeq" id="WP_147101182.1">
    <property type="nucleotide sequence ID" value="NZ_VOOS01000004.1"/>
</dbReference>
<accession>A0A5C6RU13</accession>
<keyword evidence="3" id="KW-1185">Reference proteome</keyword>
<evidence type="ECO:0000313" key="3">
    <source>
        <dbReference type="Proteomes" id="UP000321721"/>
    </source>
</evidence>
<dbReference type="InterPro" id="IPR032269">
    <property type="entry name" value="DUF4833"/>
</dbReference>
<evidence type="ECO:0000313" key="2">
    <source>
        <dbReference type="EMBL" id="TXB64842.1"/>
    </source>
</evidence>
<feature type="domain" description="DUF4833" evidence="1">
    <location>
        <begin position="32"/>
        <end position="164"/>
    </location>
</feature>
<protein>
    <submittedName>
        <fullName evidence="2">DUF4833 domain-containing protein</fullName>
    </submittedName>
</protein>
<dbReference type="Proteomes" id="UP000321721">
    <property type="component" value="Unassembled WGS sequence"/>
</dbReference>
<evidence type="ECO:0000259" key="1">
    <source>
        <dbReference type="Pfam" id="PF16117"/>
    </source>
</evidence>
<sequence>MKKFTLILISSLFLFSFSPKENKDDIHTNSLFKIERSMDDNQIFYELTTLIKSGLNEDNPINIYWVKNTEGGIMKPLSWIQQHYAYGLEFTSSTSQMAKFHFVSYDKKDFTLKKDVEGNFKVFTLKDKKEVIVNRIFIQIDGGSFWFPTISRVELHTTNPLTDSDEVEIIHP</sequence>
<dbReference type="EMBL" id="VOOS01000004">
    <property type="protein sequence ID" value="TXB64842.1"/>
    <property type="molecule type" value="Genomic_DNA"/>
</dbReference>
<gene>
    <name evidence="2" type="ORF">FRY74_10350</name>
</gene>
<name>A0A5C6RU13_9FLAO</name>
<comment type="caution">
    <text evidence="2">The sequence shown here is derived from an EMBL/GenBank/DDBJ whole genome shotgun (WGS) entry which is preliminary data.</text>
</comment>